<keyword evidence="1" id="KW-0812">Transmembrane</keyword>
<name>A0A4P2VFH7_9ARCH</name>
<evidence type="ECO:0000256" key="1">
    <source>
        <dbReference type="SAM" id="Phobius"/>
    </source>
</evidence>
<feature type="transmembrane region" description="Helical" evidence="1">
    <location>
        <begin position="44"/>
        <end position="67"/>
    </location>
</feature>
<dbReference type="EMBL" id="AP018732">
    <property type="protein sequence ID" value="BBE42233.1"/>
    <property type="molecule type" value="Genomic_DNA"/>
</dbReference>
<evidence type="ECO:0000313" key="2">
    <source>
        <dbReference type="EMBL" id="BBE42233.1"/>
    </source>
</evidence>
<reference evidence="2 3" key="1">
    <citation type="journal article" date="2019" name="ISME J.">
        <title>Isolation and characterization of a thermophilic sulfur- and iron-reducing thaumarchaeote from a terrestrial acidic hot spring.</title>
        <authorList>
            <person name="Kato S."/>
            <person name="Itoh T."/>
            <person name="Yuki M."/>
            <person name="Nagamori M."/>
            <person name="Ohnishi M."/>
            <person name="Uematsu K."/>
            <person name="Suzuki K."/>
            <person name="Takashina T."/>
            <person name="Ohkuma M."/>
        </authorList>
    </citation>
    <scope>NUCLEOTIDE SEQUENCE [LARGE SCALE GENOMIC DNA]</scope>
    <source>
        <strain evidence="2 3">NAS-02</strain>
    </source>
</reference>
<dbReference type="KEGG" id="ccai:NAS2_0844"/>
<feature type="transmembrane region" description="Helical" evidence="1">
    <location>
        <begin position="368"/>
        <end position="387"/>
    </location>
</feature>
<proteinExistence type="predicted"/>
<dbReference type="AlphaFoldDB" id="A0A4P2VFH7"/>
<keyword evidence="1" id="KW-1133">Transmembrane helix</keyword>
<dbReference type="Proteomes" id="UP000509448">
    <property type="component" value="Chromosome"/>
</dbReference>
<dbReference type="InterPro" id="IPR036259">
    <property type="entry name" value="MFS_trans_sf"/>
</dbReference>
<feature type="transmembrane region" description="Helical" evidence="1">
    <location>
        <begin position="252"/>
        <end position="271"/>
    </location>
</feature>
<protein>
    <submittedName>
        <fullName evidence="2">Multidrug-efflux transporter</fullName>
    </submittedName>
</protein>
<feature type="transmembrane region" description="Helical" evidence="1">
    <location>
        <begin position="292"/>
        <end position="316"/>
    </location>
</feature>
<dbReference type="Gene3D" id="1.20.1250.20">
    <property type="entry name" value="MFS general substrate transporter like domains"/>
    <property type="match status" value="1"/>
</dbReference>
<keyword evidence="3" id="KW-1185">Reference proteome</keyword>
<evidence type="ECO:0000313" key="3">
    <source>
        <dbReference type="Proteomes" id="UP000509448"/>
    </source>
</evidence>
<keyword evidence="1" id="KW-0472">Membrane</keyword>
<organism evidence="2 3">
    <name type="scientific">Conexivisphaera calida</name>
    <dbReference type="NCBI Taxonomy" id="1874277"/>
    <lineage>
        <taxon>Archaea</taxon>
        <taxon>Nitrososphaerota</taxon>
        <taxon>Conexivisphaeria</taxon>
        <taxon>Conexivisphaerales</taxon>
        <taxon>Conexivisphaeraceae</taxon>
        <taxon>Conexivisphaera</taxon>
    </lineage>
</organism>
<gene>
    <name evidence="2" type="ORF">NAS2_0844</name>
</gene>
<sequence length="439" mass="44640">MRENGGFRGFHARASPAALAYERTARSAAIGYLMVALPIYVEDILHSAVLVGVLLTVSGFVTLALVVGASAASDVAGHARGLAAMELMAAAAAIGLTYVRSPAAIAALIGLGGFNAAGFGATRDSMVPLVNALVRRFSGEDDVARTRMFGELNLISTFGGVAGAASAAVMGPSTALPLISALSASGAAAVLATSGLGEHAARVNPLRGLRSGGRAVAGYSLSQLVAGVGIGLSMPLLSLWSHFYLGLGQGAIGYAVAAGNVAYAVSSYYAYRVVASMGLVRSNALSRIASGAAVAVLPLARGPVALGVALAAYNAFVGIGSSARASFISGSASPEAVATSSAVGSVAIRSSITASTSASGVLTAVDPLLLMPTAGIAFVASGIVYLWTLERRRGRSGESGTQPRWPRRSAGAEPWKRVKRLLEHRISARRWTWWTSTHT</sequence>
<feature type="transmembrane region" description="Helical" evidence="1">
    <location>
        <begin position="152"/>
        <end position="170"/>
    </location>
</feature>
<dbReference type="SUPFAM" id="SSF103473">
    <property type="entry name" value="MFS general substrate transporter"/>
    <property type="match status" value="1"/>
</dbReference>
<accession>A0A4P2VFH7</accession>
<dbReference type="RefSeq" id="WP_174448486.1">
    <property type="nucleotide sequence ID" value="NZ_AP018732.1"/>
</dbReference>
<dbReference type="OrthoDB" id="28952at2157"/>
<feature type="transmembrane region" description="Helical" evidence="1">
    <location>
        <begin position="216"/>
        <end position="240"/>
    </location>
</feature>
<dbReference type="GeneID" id="55584654"/>
<feature type="transmembrane region" description="Helical" evidence="1">
    <location>
        <begin position="176"/>
        <end position="196"/>
    </location>
</feature>